<accession>A0A2H5Y8M3</accession>
<keyword evidence="1" id="KW-0378">Hydrolase</keyword>
<comment type="caution">
    <text evidence="1">The sequence shown here is derived from an EMBL/GenBank/DDBJ whole genome shotgun (WGS) entry which is preliminary data.</text>
</comment>
<sequence>MTRGTLLAAFAHPDDEAFGPGGTLALYASRGYTVHLICATRGEAGSPAPGMELTADLGTIREMELRCAVEALGLHGLHLLGYRDSGMPGSPDQDHPAAFIRAPFEEVVRRLVMLIRALRPDVVLTFDPYGGYGHPDHIYMHRAVREAFERAGDPEAFPEHRAQGLQPHRPARLYYTTFPVARLRPFLTVLRILGVDLRRFGRNRDIDLEAALRAALPVTTWIDVRAVLDQKERAAACHHSQGGGWMRSLRLPVFVRRILWGVETFHRAIPPFLPGEPVEKDLFP</sequence>
<dbReference type="Proteomes" id="UP000236642">
    <property type="component" value="Unassembled WGS sequence"/>
</dbReference>
<dbReference type="InterPro" id="IPR024078">
    <property type="entry name" value="LmbE-like_dom_sf"/>
</dbReference>
<dbReference type="PANTHER" id="PTHR12993">
    <property type="entry name" value="N-ACETYLGLUCOSAMINYL-PHOSPHATIDYLINOSITOL DE-N-ACETYLASE-RELATED"/>
    <property type="match status" value="1"/>
</dbReference>
<dbReference type="GO" id="GO:0016811">
    <property type="term" value="F:hydrolase activity, acting on carbon-nitrogen (but not peptide) bonds, in linear amides"/>
    <property type="evidence" value="ECO:0007669"/>
    <property type="project" value="TreeGrafter"/>
</dbReference>
<dbReference type="Pfam" id="PF02585">
    <property type="entry name" value="PIG-L"/>
    <property type="match status" value="1"/>
</dbReference>
<protein>
    <submittedName>
        <fullName evidence="1">Mycothiol S-conjugate amidase</fullName>
        <ecNumber evidence="1">3.5.1.115</ecNumber>
    </submittedName>
</protein>
<name>A0A2H5Y8M3_9CHLR</name>
<evidence type="ECO:0000313" key="1">
    <source>
        <dbReference type="EMBL" id="GBD09763.1"/>
    </source>
</evidence>
<dbReference type="PANTHER" id="PTHR12993:SF11">
    <property type="entry name" value="N-ACETYLGLUCOSAMINYL-PHOSPHATIDYLINOSITOL DE-N-ACETYLASE"/>
    <property type="match status" value="1"/>
</dbReference>
<proteinExistence type="predicted"/>
<dbReference type="SUPFAM" id="SSF102588">
    <property type="entry name" value="LmbE-like"/>
    <property type="match status" value="1"/>
</dbReference>
<dbReference type="Gene3D" id="3.40.50.10320">
    <property type="entry name" value="LmbE-like"/>
    <property type="match status" value="1"/>
</dbReference>
<dbReference type="AlphaFoldDB" id="A0A2H5Y8M3"/>
<evidence type="ECO:0000313" key="2">
    <source>
        <dbReference type="Proteomes" id="UP000236642"/>
    </source>
</evidence>
<dbReference type="EMBL" id="BEHY01000065">
    <property type="protein sequence ID" value="GBD09763.1"/>
    <property type="molecule type" value="Genomic_DNA"/>
</dbReference>
<reference evidence="2" key="1">
    <citation type="submission" date="2017-09" db="EMBL/GenBank/DDBJ databases">
        <title>Metaegenomics of thermophilic ammonia-oxidizing enrichment culture.</title>
        <authorList>
            <person name="Kato S."/>
            <person name="Suzuki K."/>
        </authorList>
    </citation>
    <scope>NUCLEOTIDE SEQUENCE [LARGE SCALE GENOMIC DNA]</scope>
</reference>
<dbReference type="InterPro" id="IPR003737">
    <property type="entry name" value="GlcNAc_PI_deacetylase-related"/>
</dbReference>
<gene>
    <name evidence="1" type="primary">mca</name>
    <name evidence="1" type="ORF">HRbin22_02024</name>
</gene>
<organism evidence="1 2">
    <name type="scientific">Candidatus Thermoflexus japonica</name>
    <dbReference type="NCBI Taxonomy" id="2035417"/>
    <lineage>
        <taxon>Bacteria</taxon>
        <taxon>Bacillati</taxon>
        <taxon>Chloroflexota</taxon>
        <taxon>Thermoflexia</taxon>
        <taxon>Thermoflexales</taxon>
        <taxon>Thermoflexaceae</taxon>
        <taxon>Thermoflexus</taxon>
    </lineage>
</organism>
<dbReference type="EC" id="3.5.1.115" evidence="1"/>